<accession>D3B5Z7</accession>
<evidence type="ECO:0000313" key="8">
    <source>
        <dbReference type="Proteomes" id="UP000001396"/>
    </source>
</evidence>
<keyword evidence="2 4" id="KW-0863">Zinc-finger</keyword>
<feature type="compositionally biased region" description="Low complexity" evidence="5">
    <location>
        <begin position="299"/>
        <end position="329"/>
    </location>
</feature>
<dbReference type="InterPro" id="IPR050869">
    <property type="entry name" value="H3K4_H4K5_MeTrfase"/>
</dbReference>
<sequence>MSTTASASASPTKTATTATTTPPLPTPTKKKVDYKTWHGDYNIKVMSHPINGRYIVATNDMEESTVILHDLPYVWAVDTTAKNFVCQQCFLEVPLTSQQSEDEPEYFVMCERCNYVGYCSDECRQLDALQHNLECAIFEHFDTNEYTDSLISEVKLLVRTLSRKWLELSLNEQDSPYSKYKVKTAIPQENGLRYRDYEQLVSNINSFCPTLKESLLHWICNKVMILAKRYTGRKEDEIDLLNVILRNRCNAFYIQGRPKAGGNGESRGCGVYCLEDEALDTNTTNTEDTPVSLVKSTEENQSQTTQSQISQSSQSQSQSQTSSSESQINATPDTVITD</sequence>
<evidence type="ECO:0000256" key="2">
    <source>
        <dbReference type="ARBA" id="ARBA00022771"/>
    </source>
</evidence>
<keyword evidence="1" id="KW-0479">Metal-binding</keyword>
<dbReference type="PANTHER" id="PTHR12197">
    <property type="entry name" value="HISTONE-LYSINE N-METHYLTRANSFERASE SMYD"/>
    <property type="match status" value="1"/>
</dbReference>
<dbReference type="GeneID" id="31359572"/>
<dbReference type="RefSeq" id="XP_020435412.1">
    <property type="nucleotide sequence ID" value="XM_020574998.1"/>
</dbReference>
<gene>
    <name evidence="7" type="ORF">PPL_04085</name>
</gene>
<reference evidence="7 8" key="1">
    <citation type="journal article" date="2011" name="Genome Res.">
        <title>Phylogeny-wide analysis of social amoeba genomes highlights ancient origins for complex intercellular communication.</title>
        <authorList>
            <person name="Heidel A.J."/>
            <person name="Lawal H.M."/>
            <person name="Felder M."/>
            <person name="Schilde C."/>
            <person name="Helps N.R."/>
            <person name="Tunggal B."/>
            <person name="Rivero F."/>
            <person name="John U."/>
            <person name="Schleicher M."/>
            <person name="Eichinger L."/>
            <person name="Platzer M."/>
            <person name="Noegel A.A."/>
            <person name="Schaap P."/>
            <person name="Gloeckner G."/>
        </authorList>
    </citation>
    <scope>NUCLEOTIDE SEQUENCE [LARGE SCALE GENOMIC DNA]</scope>
    <source>
        <strain evidence="8">ATCC 26659 / Pp 5 / PN500</strain>
    </source>
</reference>
<dbReference type="AlphaFoldDB" id="D3B5Z7"/>
<protein>
    <submittedName>
        <fullName evidence="7">SET domain-containing protein</fullName>
    </submittedName>
</protein>
<dbReference type="FunCoup" id="D3B5Z7">
    <property type="interactions" value="113"/>
</dbReference>
<dbReference type="Gene3D" id="6.10.140.2220">
    <property type="match status" value="1"/>
</dbReference>
<dbReference type="InParanoid" id="D3B5Z7"/>
<evidence type="ECO:0000256" key="5">
    <source>
        <dbReference type="SAM" id="MobiDB-lite"/>
    </source>
</evidence>
<dbReference type="InterPro" id="IPR002893">
    <property type="entry name" value="Znf_MYND"/>
</dbReference>
<evidence type="ECO:0000256" key="4">
    <source>
        <dbReference type="PROSITE-ProRule" id="PRU00134"/>
    </source>
</evidence>
<dbReference type="PROSITE" id="PS50865">
    <property type="entry name" value="ZF_MYND_2"/>
    <property type="match status" value="1"/>
</dbReference>
<evidence type="ECO:0000256" key="3">
    <source>
        <dbReference type="ARBA" id="ARBA00022833"/>
    </source>
</evidence>
<feature type="domain" description="MYND-type" evidence="6">
    <location>
        <begin position="86"/>
        <end position="135"/>
    </location>
</feature>
<dbReference type="STRING" id="670386.D3B5Z7"/>
<name>D3B5Z7_HETP5</name>
<dbReference type="SUPFAM" id="SSF144232">
    <property type="entry name" value="HIT/MYND zinc finger-like"/>
    <property type="match status" value="1"/>
</dbReference>
<dbReference type="Proteomes" id="UP000001396">
    <property type="component" value="Unassembled WGS sequence"/>
</dbReference>
<feature type="region of interest" description="Disordered" evidence="5">
    <location>
        <begin position="1"/>
        <end position="29"/>
    </location>
</feature>
<evidence type="ECO:0000256" key="1">
    <source>
        <dbReference type="ARBA" id="ARBA00022723"/>
    </source>
</evidence>
<dbReference type="GO" id="GO:0005634">
    <property type="term" value="C:nucleus"/>
    <property type="evidence" value="ECO:0007669"/>
    <property type="project" value="TreeGrafter"/>
</dbReference>
<comment type="caution">
    <text evidence="7">The sequence shown here is derived from an EMBL/GenBank/DDBJ whole genome shotgun (WGS) entry which is preliminary data.</text>
</comment>
<evidence type="ECO:0000259" key="6">
    <source>
        <dbReference type="PROSITE" id="PS50865"/>
    </source>
</evidence>
<proteinExistence type="predicted"/>
<keyword evidence="8" id="KW-1185">Reference proteome</keyword>
<feature type="compositionally biased region" description="Low complexity" evidence="5">
    <location>
        <begin position="1"/>
        <end position="21"/>
    </location>
</feature>
<dbReference type="GO" id="GO:0008270">
    <property type="term" value="F:zinc ion binding"/>
    <property type="evidence" value="ECO:0007669"/>
    <property type="project" value="UniProtKB-KW"/>
</dbReference>
<keyword evidence="3" id="KW-0862">Zinc</keyword>
<organism evidence="7 8">
    <name type="scientific">Heterostelium pallidum (strain ATCC 26659 / Pp 5 / PN500)</name>
    <name type="common">Cellular slime mold</name>
    <name type="synonym">Polysphondylium pallidum</name>
    <dbReference type="NCBI Taxonomy" id="670386"/>
    <lineage>
        <taxon>Eukaryota</taxon>
        <taxon>Amoebozoa</taxon>
        <taxon>Evosea</taxon>
        <taxon>Eumycetozoa</taxon>
        <taxon>Dictyostelia</taxon>
        <taxon>Acytosteliales</taxon>
        <taxon>Acytosteliaceae</taxon>
        <taxon>Heterostelium</taxon>
    </lineage>
</organism>
<feature type="region of interest" description="Disordered" evidence="5">
    <location>
        <begin position="283"/>
        <end position="338"/>
    </location>
</feature>
<dbReference type="Pfam" id="PF01753">
    <property type="entry name" value="zf-MYND"/>
    <property type="match status" value="1"/>
</dbReference>
<dbReference type="PANTHER" id="PTHR12197:SF211">
    <property type="entry name" value="SET AND MYND DOMAIN-CONTAINING PROTEIN DDB_G0292140-RELATED"/>
    <property type="match status" value="1"/>
</dbReference>
<dbReference type="EMBL" id="ADBJ01000017">
    <property type="protein sequence ID" value="EFA83295.1"/>
    <property type="molecule type" value="Genomic_DNA"/>
</dbReference>
<evidence type="ECO:0000313" key="7">
    <source>
        <dbReference type="EMBL" id="EFA83295.1"/>
    </source>
</evidence>